<dbReference type="InterPro" id="IPR006059">
    <property type="entry name" value="SBP"/>
</dbReference>
<dbReference type="Proteomes" id="UP001595536">
    <property type="component" value="Unassembled WGS sequence"/>
</dbReference>
<evidence type="ECO:0000256" key="3">
    <source>
        <dbReference type="ARBA" id="ARBA00022729"/>
    </source>
</evidence>
<gene>
    <name evidence="7" type="ORF">ACFOEX_11625</name>
</gene>
<dbReference type="CDD" id="cd13659">
    <property type="entry name" value="PBP2_PotF"/>
    <property type="match status" value="1"/>
</dbReference>
<feature type="signal peptide" evidence="6">
    <location>
        <begin position="1"/>
        <end position="30"/>
    </location>
</feature>
<dbReference type="PIRSF" id="PIRSF019574">
    <property type="entry name" value="Periplasmic_polyamine_BP"/>
    <property type="match status" value="1"/>
</dbReference>
<comment type="function">
    <text evidence="5">Required for the activity of the bacterial periplasmic transport system of putrescine.</text>
</comment>
<comment type="similarity">
    <text evidence="5">Belongs to the bacterial solute-binding protein PotD/PotF family.</text>
</comment>
<keyword evidence="8" id="KW-1185">Reference proteome</keyword>
<evidence type="ECO:0000256" key="5">
    <source>
        <dbReference type="PIRNR" id="PIRNR019574"/>
    </source>
</evidence>
<comment type="caution">
    <text evidence="7">The sequence shown here is derived from an EMBL/GenBank/DDBJ whole genome shotgun (WGS) entry which is preliminary data.</text>
</comment>
<keyword evidence="3 6" id="KW-0732">Signal</keyword>
<accession>A0ABV7LGU6</accession>
<dbReference type="SUPFAM" id="SSF53850">
    <property type="entry name" value="Periplasmic binding protein-like II"/>
    <property type="match status" value="1"/>
</dbReference>
<dbReference type="Pfam" id="PF13416">
    <property type="entry name" value="SBP_bac_8"/>
    <property type="match status" value="1"/>
</dbReference>
<dbReference type="PRINTS" id="PR00909">
    <property type="entry name" value="SPERMDNBNDNG"/>
</dbReference>
<comment type="subcellular location">
    <subcellularLocation>
        <location evidence="1 5">Periplasm</location>
    </subcellularLocation>
</comment>
<evidence type="ECO:0000256" key="2">
    <source>
        <dbReference type="ARBA" id="ARBA00022448"/>
    </source>
</evidence>
<evidence type="ECO:0000256" key="6">
    <source>
        <dbReference type="SAM" id="SignalP"/>
    </source>
</evidence>
<proteinExistence type="inferred from homology"/>
<feature type="chain" id="PRO_5047538829" description="Putrescine-binding periplasmic protein" evidence="6">
    <location>
        <begin position="31"/>
        <end position="382"/>
    </location>
</feature>
<dbReference type="PANTHER" id="PTHR30222:SF12">
    <property type="entry name" value="NORSPERMIDINE SENSOR"/>
    <property type="match status" value="1"/>
</dbReference>
<organism evidence="7 8">
    <name type="scientific">Camelimonas abortus</name>
    <dbReference type="NCBI Taxonomy" id="1017184"/>
    <lineage>
        <taxon>Bacteria</taxon>
        <taxon>Pseudomonadati</taxon>
        <taxon>Pseudomonadota</taxon>
        <taxon>Alphaproteobacteria</taxon>
        <taxon>Hyphomicrobiales</taxon>
        <taxon>Chelatococcaceae</taxon>
        <taxon>Camelimonas</taxon>
    </lineage>
</organism>
<sequence length="382" mass="41558">MSQPRFFRLSGVTRRFAAALALGAVAACFAAPFSGLPAAAGERVVHIYNWSDYIDPAMLKKFTEETGIAVVYDTYDSNEIVESKLMAGKSGYDVVAPTGPALQRLIRAGVLRELDREKLPNLKHVWPEVAGRLAVYDPGNRYAVNYMWGTTGIGVNTQKVKQALGPDAQLDSLALLLDPQKARKLAACGVMVLDSAEDVLPATLRYLGRNPDSKDPADLQAAAEALGKVRGDIRKLHSSEYIAALANGDVCMVFGFSGDILQARQRAKEAGTGVDIAYILPREGAQMWFDNFVIPADAPHPEEAHAFINFMLRPDVAAANSNFIAYASGVGDARPMVKPELLNDPGVYPDSATMARLFTTISPDERAQRAITRLWTRFRSGR</sequence>
<keyword evidence="4 5" id="KW-0574">Periplasm</keyword>
<dbReference type="RefSeq" id="WP_376832207.1">
    <property type="nucleotide sequence ID" value="NZ_JBHLWR010000006.1"/>
</dbReference>
<evidence type="ECO:0000256" key="1">
    <source>
        <dbReference type="ARBA" id="ARBA00004418"/>
    </source>
</evidence>
<dbReference type="InterPro" id="IPR001188">
    <property type="entry name" value="Sperm_putr-bd"/>
</dbReference>
<dbReference type="PANTHER" id="PTHR30222">
    <property type="entry name" value="SPERMIDINE/PUTRESCINE-BINDING PERIPLASMIC PROTEIN"/>
    <property type="match status" value="1"/>
</dbReference>
<dbReference type="EMBL" id="JBHRUV010000070">
    <property type="protein sequence ID" value="MFC3266994.1"/>
    <property type="molecule type" value="Genomic_DNA"/>
</dbReference>
<dbReference type="Gene3D" id="3.40.190.10">
    <property type="entry name" value="Periplasmic binding protein-like II"/>
    <property type="match status" value="2"/>
</dbReference>
<evidence type="ECO:0000256" key="4">
    <source>
        <dbReference type="ARBA" id="ARBA00022764"/>
    </source>
</evidence>
<keyword evidence="2 5" id="KW-0813">Transport</keyword>
<evidence type="ECO:0000313" key="8">
    <source>
        <dbReference type="Proteomes" id="UP001595536"/>
    </source>
</evidence>
<dbReference type="PROSITE" id="PS51257">
    <property type="entry name" value="PROKAR_LIPOPROTEIN"/>
    <property type="match status" value="1"/>
</dbReference>
<reference evidence="8" key="1">
    <citation type="journal article" date="2019" name="Int. J. Syst. Evol. Microbiol.">
        <title>The Global Catalogue of Microorganisms (GCM) 10K type strain sequencing project: providing services to taxonomists for standard genome sequencing and annotation.</title>
        <authorList>
            <consortium name="The Broad Institute Genomics Platform"/>
            <consortium name="The Broad Institute Genome Sequencing Center for Infectious Disease"/>
            <person name="Wu L."/>
            <person name="Ma J."/>
        </authorList>
    </citation>
    <scope>NUCLEOTIDE SEQUENCE [LARGE SCALE GENOMIC DNA]</scope>
    <source>
        <strain evidence="8">CCM 7941</strain>
    </source>
</reference>
<protein>
    <recommendedName>
        <fullName evidence="5">Putrescine-binding periplasmic protein</fullName>
    </recommendedName>
</protein>
<evidence type="ECO:0000313" key="7">
    <source>
        <dbReference type="EMBL" id="MFC3266994.1"/>
    </source>
</evidence>
<name>A0ABV7LGU6_9HYPH</name>